<evidence type="ECO:0000313" key="1">
    <source>
        <dbReference type="EMBL" id="GBM86459.1"/>
    </source>
</evidence>
<sequence>MALMHEFFSTVIELYGSIGLYASKLSRIIEQLRELGYLVEALDQCFQLLRYLPTEYENIVQTVYRGEDKDFKFPKGDVIELLPEKDGVTRLVRLGTYKGELLRSEQRIFPLEVSSSWFKDCQKETKHENANNEVSSETSSNVTAPVTLKLDL</sequence>
<reference evidence="1 2" key="1">
    <citation type="journal article" date="2019" name="Sci. Rep.">
        <title>Orb-weaving spider Araneus ventricosus genome elucidates the spidroin gene catalogue.</title>
        <authorList>
            <person name="Kono N."/>
            <person name="Nakamura H."/>
            <person name="Ohtoshi R."/>
            <person name="Moran D.A.P."/>
            <person name="Shinohara A."/>
            <person name="Yoshida Y."/>
            <person name="Fujiwara M."/>
            <person name="Mori M."/>
            <person name="Tomita M."/>
            <person name="Arakawa K."/>
        </authorList>
    </citation>
    <scope>NUCLEOTIDE SEQUENCE [LARGE SCALE GENOMIC DNA]</scope>
</reference>
<protein>
    <submittedName>
        <fullName evidence="1">Uncharacterized protein</fullName>
    </submittedName>
</protein>
<dbReference type="Proteomes" id="UP000499080">
    <property type="component" value="Unassembled WGS sequence"/>
</dbReference>
<dbReference type="EMBL" id="BGPR01003314">
    <property type="protein sequence ID" value="GBM86459.1"/>
    <property type="molecule type" value="Genomic_DNA"/>
</dbReference>
<proteinExistence type="predicted"/>
<comment type="caution">
    <text evidence="1">The sequence shown here is derived from an EMBL/GenBank/DDBJ whole genome shotgun (WGS) entry which is preliminary data.</text>
</comment>
<organism evidence="1 2">
    <name type="scientific">Araneus ventricosus</name>
    <name type="common">Orbweaver spider</name>
    <name type="synonym">Epeira ventricosa</name>
    <dbReference type="NCBI Taxonomy" id="182803"/>
    <lineage>
        <taxon>Eukaryota</taxon>
        <taxon>Metazoa</taxon>
        <taxon>Ecdysozoa</taxon>
        <taxon>Arthropoda</taxon>
        <taxon>Chelicerata</taxon>
        <taxon>Arachnida</taxon>
        <taxon>Araneae</taxon>
        <taxon>Araneomorphae</taxon>
        <taxon>Entelegynae</taxon>
        <taxon>Araneoidea</taxon>
        <taxon>Araneidae</taxon>
        <taxon>Araneus</taxon>
    </lineage>
</organism>
<evidence type="ECO:0000313" key="2">
    <source>
        <dbReference type="Proteomes" id="UP000499080"/>
    </source>
</evidence>
<dbReference type="Pfam" id="PF14223">
    <property type="entry name" value="Retrotran_gag_2"/>
    <property type="match status" value="1"/>
</dbReference>
<keyword evidence="2" id="KW-1185">Reference proteome</keyword>
<name>A0A4Y2JA95_ARAVE</name>
<accession>A0A4Y2JA95</accession>
<gene>
    <name evidence="1" type="ORF">AVEN_108465_1</name>
</gene>
<dbReference type="OrthoDB" id="413361at2759"/>
<dbReference type="AlphaFoldDB" id="A0A4Y2JA95"/>